<dbReference type="InterPro" id="IPR056884">
    <property type="entry name" value="NPHP3-like_N"/>
</dbReference>
<name>A0AAN6YQE3_9PEZI</name>
<reference evidence="3" key="1">
    <citation type="journal article" date="2023" name="Mol. Phylogenet. Evol.">
        <title>Genome-scale phylogeny and comparative genomics of the fungal order Sordariales.</title>
        <authorList>
            <person name="Hensen N."/>
            <person name="Bonometti L."/>
            <person name="Westerberg I."/>
            <person name="Brannstrom I.O."/>
            <person name="Guillou S."/>
            <person name="Cros-Aarteil S."/>
            <person name="Calhoun S."/>
            <person name="Haridas S."/>
            <person name="Kuo A."/>
            <person name="Mondo S."/>
            <person name="Pangilinan J."/>
            <person name="Riley R."/>
            <person name="LaButti K."/>
            <person name="Andreopoulos B."/>
            <person name="Lipzen A."/>
            <person name="Chen C."/>
            <person name="Yan M."/>
            <person name="Daum C."/>
            <person name="Ng V."/>
            <person name="Clum A."/>
            <person name="Steindorff A."/>
            <person name="Ohm R.A."/>
            <person name="Martin F."/>
            <person name="Silar P."/>
            <person name="Natvig D.O."/>
            <person name="Lalanne C."/>
            <person name="Gautier V."/>
            <person name="Ament-Velasquez S.L."/>
            <person name="Kruys A."/>
            <person name="Hutchinson M.I."/>
            <person name="Powell A.J."/>
            <person name="Barry K."/>
            <person name="Miller A.N."/>
            <person name="Grigoriev I.V."/>
            <person name="Debuchy R."/>
            <person name="Gladieux P."/>
            <person name="Hiltunen Thoren M."/>
            <person name="Johannesson H."/>
        </authorList>
    </citation>
    <scope>NUCLEOTIDE SEQUENCE</scope>
    <source>
        <strain evidence="3">CBS 990.96</strain>
    </source>
</reference>
<dbReference type="Pfam" id="PF24883">
    <property type="entry name" value="NPHP3_N"/>
    <property type="match status" value="1"/>
</dbReference>
<keyword evidence="1" id="KW-0677">Repeat</keyword>
<dbReference type="PANTHER" id="PTHR10039">
    <property type="entry name" value="AMELOGENIN"/>
    <property type="match status" value="1"/>
</dbReference>
<gene>
    <name evidence="3" type="ORF">QBC38DRAFT_520147</name>
</gene>
<dbReference type="PANTHER" id="PTHR10039:SF14">
    <property type="entry name" value="NACHT DOMAIN-CONTAINING PROTEIN"/>
    <property type="match status" value="1"/>
</dbReference>
<dbReference type="EMBL" id="MU865486">
    <property type="protein sequence ID" value="KAK4222196.1"/>
    <property type="molecule type" value="Genomic_DNA"/>
</dbReference>
<keyword evidence="4" id="KW-1185">Reference proteome</keyword>
<evidence type="ECO:0000256" key="1">
    <source>
        <dbReference type="ARBA" id="ARBA00022737"/>
    </source>
</evidence>
<protein>
    <recommendedName>
        <fullName evidence="2">Nephrocystin 3-like N-terminal domain-containing protein</fullName>
    </recommendedName>
</protein>
<evidence type="ECO:0000259" key="2">
    <source>
        <dbReference type="Pfam" id="PF24883"/>
    </source>
</evidence>
<reference evidence="3" key="2">
    <citation type="submission" date="2023-05" db="EMBL/GenBank/DDBJ databases">
        <authorList>
            <consortium name="Lawrence Berkeley National Laboratory"/>
            <person name="Steindorff A."/>
            <person name="Hensen N."/>
            <person name="Bonometti L."/>
            <person name="Westerberg I."/>
            <person name="Brannstrom I.O."/>
            <person name="Guillou S."/>
            <person name="Cros-Aarteil S."/>
            <person name="Calhoun S."/>
            <person name="Haridas S."/>
            <person name="Kuo A."/>
            <person name="Mondo S."/>
            <person name="Pangilinan J."/>
            <person name="Riley R."/>
            <person name="Labutti K."/>
            <person name="Andreopoulos B."/>
            <person name="Lipzen A."/>
            <person name="Chen C."/>
            <person name="Yanf M."/>
            <person name="Daum C."/>
            <person name="Ng V."/>
            <person name="Clum A."/>
            <person name="Ohm R."/>
            <person name="Martin F."/>
            <person name="Silar P."/>
            <person name="Natvig D."/>
            <person name="Lalanne C."/>
            <person name="Gautier V."/>
            <person name="Ament-Velasquez S.L."/>
            <person name="Kruys A."/>
            <person name="Hutchinson M.I."/>
            <person name="Powell A.J."/>
            <person name="Barry K."/>
            <person name="Miller A.N."/>
            <person name="Grigoriev I.V."/>
            <person name="Debuchy R."/>
            <person name="Gladieux P."/>
            <person name="Thoren M.H."/>
            <person name="Johannesson H."/>
        </authorList>
    </citation>
    <scope>NUCLEOTIDE SEQUENCE</scope>
    <source>
        <strain evidence="3">CBS 990.96</strain>
    </source>
</reference>
<proteinExistence type="predicted"/>
<sequence length="792" mass="90348">MARLAPSGLLIAKTYVDSFDKLLDAYSDIGDVIPGFVHYKTTFEKHTPLATVLEDYYSDILEFHSKALIMFTRPKWKKLFLVAWKTFDTEFSPILQSLARRRDLLDGEKASAILYEIERVRADIDAMRAAQRQKAHEDDIERHRFRLGQIKEKLQVPDYQLDQEMSTEDCNGSDSGQWIFQDPKFLSWKNMDQSGYKTLFINGKPGAVSPIIERLLEENNGGHLGQSAVAYFYFKHRQQNKNTFNAMLRALFDQLIDQDHAVARDIYEDVSSKPGVSLRATKELESLVRMLLECYQTSYLILDGLDECADGGVTKTIDFLTSIVHPSSNSANTGTKLRLLFAGQRDGVLDTHFASAPSISLDNAGHFRDIGAYTEDFAGKIRRKFQLSAEIEQKIVTLVLNEADGMFLFARQVLENLMGQTKPSGVKKELQPGTFRKGLEKAYDRVAVCILDQSSEARSKDALRMLALVACANRVLFEQEIQAFLCIDPELGQVEEDDCLSANISCKTLCGALVDTHRPGKIAGPEDRVQLVHETARLYLFETRLNRITENIRLSAFCIQYLSSPPFQATTRTANVEDYASQRYYALQDYCVQYWFQHLQHCVKARPNAEEEELDGLIELARRFMISCQVSSKFSEQYLLDDVCHTVDTIKHLPPDVRVLSEYFNLDSLTTRFRDVIEALQSQPPNSGTIFTRLHGRSVTFKCYKPWCDFFTFGFLTRQERHRHSLSHDLPFYCPVDGCFGQSLGFESQARLSQHQKTNHPDPDNDVKFPSLGTNKLLTLCEAVKKRIWRLC</sequence>
<comment type="caution">
    <text evidence="3">The sequence shown here is derived from an EMBL/GenBank/DDBJ whole genome shotgun (WGS) entry which is preliminary data.</text>
</comment>
<dbReference type="AlphaFoldDB" id="A0AAN6YQE3"/>
<accession>A0AAN6YQE3</accession>
<organism evidence="3 4">
    <name type="scientific">Podospora fimiseda</name>
    <dbReference type="NCBI Taxonomy" id="252190"/>
    <lineage>
        <taxon>Eukaryota</taxon>
        <taxon>Fungi</taxon>
        <taxon>Dikarya</taxon>
        <taxon>Ascomycota</taxon>
        <taxon>Pezizomycotina</taxon>
        <taxon>Sordariomycetes</taxon>
        <taxon>Sordariomycetidae</taxon>
        <taxon>Sordariales</taxon>
        <taxon>Podosporaceae</taxon>
        <taxon>Podospora</taxon>
    </lineage>
</organism>
<dbReference type="Proteomes" id="UP001301958">
    <property type="component" value="Unassembled WGS sequence"/>
</dbReference>
<feature type="domain" description="Nephrocystin 3-like N-terminal" evidence="2">
    <location>
        <begin position="175"/>
        <end position="328"/>
    </location>
</feature>
<evidence type="ECO:0000313" key="3">
    <source>
        <dbReference type="EMBL" id="KAK4222196.1"/>
    </source>
</evidence>
<evidence type="ECO:0000313" key="4">
    <source>
        <dbReference type="Proteomes" id="UP001301958"/>
    </source>
</evidence>